<name>A0A212IVH3_9FIRM</name>
<reference evidence="1" key="1">
    <citation type="submission" date="2016-04" db="EMBL/GenBank/DDBJ databases">
        <authorList>
            <person name="Evans L.H."/>
            <person name="Alamgir A."/>
            <person name="Owens N."/>
            <person name="Weber N.D."/>
            <person name="Virtaneva K."/>
            <person name="Barbian K."/>
            <person name="Babar A."/>
            <person name="Rosenke K."/>
        </authorList>
    </citation>
    <scope>NUCLEOTIDE SEQUENCE</scope>
    <source>
        <strain evidence="1">86</strain>
    </source>
</reference>
<organism evidence="1">
    <name type="scientific">uncultured Eubacteriales bacterium</name>
    <dbReference type="NCBI Taxonomy" id="172733"/>
    <lineage>
        <taxon>Bacteria</taxon>
        <taxon>Bacillati</taxon>
        <taxon>Bacillota</taxon>
        <taxon>Clostridia</taxon>
        <taxon>Eubacteriales</taxon>
        <taxon>environmental samples</taxon>
    </lineage>
</organism>
<proteinExistence type="predicted"/>
<evidence type="ECO:0000313" key="1">
    <source>
        <dbReference type="EMBL" id="SBV91197.1"/>
    </source>
</evidence>
<protein>
    <submittedName>
        <fullName evidence="1">Uncharacterized protein</fullName>
    </submittedName>
</protein>
<sequence>MLIYAKKGEQVKERTYEEYFC</sequence>
<dbReference type="AlphaFoldDB" id="A0A212IVH3"/>
<dbReference type="EMBL" id="FLUN01000001">
    <property type="protein sequence ID" value="SBV91197.1"/>
    <property type="molecule type" value="Genomic_DNA"/>
</dbReference>
<gene>
    <name evidence="1" type="ORF">KL86CLO1_10087</name>
</gene>
<accession>A0A212IVH3</accession>